<evidence type="ECO:0000313" key="2">
    <source>
        <dbReference type="EMBL" id="MCI78374.1"/>
    </source>
</evidence>
<gene>
    <name evidence="2" type="ORF">A2U01_0099644</name>
</gene>
<feature type="region of interest" description="Disordered" evidence="1">
    <location>
        <begin position="1"/>
        <end position="22"/>
    </location>
</feature>
<protein>
    <submittedName>
        <fullName evidence="2">Uncharacterized protein</fullName>
    </submittedName>
</protein>
<sequence length="36" mass="3643">NAGHGGEPMRVTAVSLPGTPPVTICDNPDQALIARS</sequence>
<reference evidence="2 3" key="1">
    <citation type="journal article" date="2018" name="Front. Plant Sci.">
        <title>Red Clover (Trifolium pratense) and Zigzag Clover (T. medium) - A Picture of Genomic Similarities and Differences.</title>
        <authorList>
            <person name="Dluhosova J."/>
            <person name="Istvanek J."/>
            <person name="Nedelnik J."/>
            <person name="Repkova J."/>
        </authorList>
    </citation>
    <scope>NUCLEOTIDE SEQUENCE [LARGE SCALE GENOMIC DNA]</scope>
    <source>
        <strain evidence="3">cv. 10/8</strain>
        <tissue evidence="2">Leaf</tissue>
    </source>
</reference>
<dbReference type="Proteomes" id="UP000265520">
    <property type="component" value="Unassembled WGS sequence"/>
</dbReference>
<dbReference type="AlphaFoldDB" id="A0A392UQQ3"/>
<keyword evidence="3" id="KW-1185">Reference proteome</keyword>
<comment type="caution">
    <text evidence="2">The sequence shown here is derived from an EMBL/GenBank/DDBJ whole genome shotgun (WGS) entry which is preliminary data.</text>
</comment>
<dbReference type="EMBL" id="LXQA010949560">
    <property type="protein sequence ID" value="MCI78374.1"/>
    <property type="molecule type" value="Genomic_DNA"/>
</dbReference>
<evidence type="ECO:0000256" key="1">
    <source>
        <dbReference type="SAM" id="MobiDB-lite"/>
    </source>
</evidence>
<feature type="non-terminal residue" evidence="2">
    <location>
        <position position="1"/>
    </location>
</feature>
<organism evidence="2 3">
    <name type="scientific">Trifolium medium</name>
    <dbReference type="NCBI Taxonomy" id="97028"/>
    <lineage>
        <taxon>Eukaryota</taxon>
        <taxon>Viridiplantae</taxon>
        <taxon>Streptophyta</taxon>
        <taxon>Embryophyta</taxon>
        <taxon>Tracheophyta</taxon>
        <taxon>Spermatophyta</taxon>
        <taxon>Magnoliopsida</taxon>
        <taxon>eudicotyledons</taxon>
        <taxon>Gunneridae</taxon>
        <taxon>Pentapetalae</taxon>
        <taxon>rosids</taxon>
        <taxon>fabids</taxon>
        <taxon>Fabales</taxon>
        <taxon>Fabaceae</taxon>
        <taxon>Papilionoideae</taxon>
        <taxon>50 kb inversion clade</taxon>
        <taxon>NPAAA clade</taxon>
        <taxon>Hologalegina</taxon>
        <taxon>IRL clade</taxon>
        <taxon>Trifolieae</taxon>
        <taxon>Trifolium</taxon>
    </lineage>
</organism>
<name>A0A392UQQ3_9FABA</name>
<evidence type="ECO:0000313" key="3">
    <source>
        <dbReference type="Proteomes" id="UP000265520"/>
    </source>
</evidence>
<proteinExistence type="predicted"/>
<accession>A0A392UQQ3</accession>